<dbReference type="Proteomes" id="UP001362999">
    <property type="component" value="Unassembled WGS sequence"/>
</dbReference>
<feature type="compositionally biased region" description="Low complexity" evidence="1">
    <location>
        <begin position="918"/>
        <end position="930"/>
    </location>
</feature>
<proteinExistence type="predicted"/>
<feature type="compositionally biased region" description="Basic residues" evidence="1">
    <location>
        <begin position="931"/>
        <end position="943"/>
    </location>
</feature>
<name>A0AAV9Z4C0_9AGAR</name>
<dbReference type="AlphaFoldDB" id="A0AAV9Z4C0"/>
<evidence type="ECO:0000256" key="1">
    <source>
        <dbReference type="SAM" id="MobiDB-lite"/>
    </source>
</evidence>
<evidence type="ECO:0000313" key="3">
    <source>
        <dbReference type="Proteomes" id="UP001362999"/>
    </source>
</evidence>
<dbReference type="EMBL" id="JAWWNJ010000211">
    <property type="protein sequence ID" value="KAK6971471.1"/>
    <property type="molecule type" value="Genomic_DNA"/>
</dbReference>
<organism evidence="2 3">
    <name type="scientific">Favolaschia claudopus</name>
    <dbReference type="NCBI Taxonomy" id="2862362"/>
    <lineage>
        <taxon>Eukaryota</taxon>
        <taxon>Fungi</taxon>
        <taxon>Dikarya</taxon>
        <taxon>Basidiomycota</taxon>
        <taxon>Agaricomycotina</taxon>
        <taxon>Agaricomycetes</taxon>
        <taxon>Agaricomycetidae</taxon>
        <taxon>Agaricales</taxon>
        <taxon>Marasmiineae</taxon>
        <taxon>Mycenaceae</taxon>
        <taxon>Favolaschia</taxon>
    </lineage>
</organism>
<feature type="compositionally biased region" description="Polar residues" evidence="1">
    <location>
        <begin position="771"/>
        <end position="798"/>
    </location>
</feature>
<reference evidence="2 3" key="1">
    <citation type="journal article" date="2024" name="J Genomics">
        <title>Draft genome sequencing and assembly of Favolaschia claudopus CIRM-BRFM 2984 isolated from oak limbs.</title>
        <authorList>
            <person name="Navarro D."/>
            <person name="Drula E."/>
            <person name="Chaduli D."/>
            <person name="Cazenave R."/>
            <person name="Ahrendt S."/>
            <person name="Wang J."/>
            <person name="Lipzen A."/>
            <person name="Daum C."/>
            <person name="Barry K."/>
            <person name="Grigoriev I.V."/>
            <person name="Favel A."/>
            <person name="Rosso M.N."/>
            <person name="Martin F."/>
        </authorList>
    </citation>
    <scope>NUCLEOTIDE SEQUENCE [LARGE SCALE GENOMIC DNA]</scope>
    <source>
        <strain evidence="2 3">CIRM-BRFM 2984</strain>
    </source>
</reference>
<evidence type="ECO:0000313" key="2">
    <source>
        <dbReference type="EMBL" id="KAK6971471.1"/>
    </source>
</evidence>
<keyword evidence="3" id="KW-1185">Reference proteome</keyword>
<feature type="compositionally biased region" description="Low complexity" evidence="1">
    <location>
        <begin position="864"/>
        <end position="875"/>
    </location>
</feature>
<feature type="region of interest" description="Disordered" evidence="1">
    <location>
        <begin position="771"/>
        <end position="943"/>
    </location>
</feature>
<protein>
    <submittedName>
        <fullName evidence="2">Uncharacterized protein</fullName>
    </submittedName>
</protein>
<sequence length="943" mass="105085">MRRIVTGERDLPLWVPQPGSSHETFLRNLKIPRDNTGKPDMLLHDLGHLDLISLILPNSPGFNQSLGPESDPSFQTRLNENQRIARQHFRCLLLARLAIFKMFLRLMPPISEMQGNDEVVYRHRWLNFQLMPSLLDDDSGDIFKRLTEILSQEFAAHTEPGPNGVVHLTHPIEDHLGAIAKECGPMDPVTAKRADYIYLVLDEVQCAAQALTDAFREDIQPITEPVKDTSPTAREPRPVLREMLLTWLREGVVIIAAGTGVNRTVVETTLRSVANKYSQNYTTTATGSFIDSQNAKSQQEQYIRRFIPPTLSSKDEECFEVLITRIIRWLRGRFRFTTGFISELLAAGYEYPHETLDEYIFLLTSPPSRDGGVVTTGSRPTGLTVTDAPSYATNDPEIRAKIRNNLSRRVTFDFDKLKAYDEMLDAVSCIAVDFWLTPDTNYMITEHEREFVQWGFARYIPTASDPNMPNARIDEPLVLLALVHWMSQPGFYQSLHFRLKNNIRGHEPGRNGLERYLAFCLSGIFADTSTVNGSPRRLDEIFTFTDNSGRKRVPAWAKQTATLISLYKPDQDAPLKESCVMFWSRPSHHLATSTSVASTLQWLKHQDPAPMCLPALTMGPDLLFVLRLNGSGKKIWVAIQCKYQGESGTDLLTGETLESALKTVKPTNFFASQIRKQKTALDELLKLPDRISKQAGKYSLLRVVASFPANTGLIVGSTAARKGGRQLSTLQKMVDFADKEKHPLASLNMQALAEATANMTPRFFLREHLQGKSTASASNQPGPSAATDSRSAQTTAERTQTKGKARAVPPPPSTNNSSSHCTSRKRRHSQSLDSDVDPSEREENNANGSPSKRKRRNTARGEVRPAASGSRTGSASRKRPHPQDDTDGSGSEHGAANRKPNKMPRTGHNAALAQTDDATSQTPQASSSTQGHRRSTRLQTKAK</sequence>
<accession>A0AAV9Z4C0</accession>
<comment type="caution">
    <text evidence="2">The sequence shown here is derived from an EMBL/GenBank/DDBJ whole genome shotgun (WGS) entry which is preliminary data.</text>
</comment>
<gene>
    <name evidence="2" type="ORF">R3P38DRAFT_3497255</name>
</gene>